<evidence type="ECO:0000313" key="11">
    <source>
        <dbReference type="EMBL" id="EAQ97444.2"/>
    </source>
</evidence>
<evidence type="ECO:0000256" key="6">
    <source>
        <dbReference type="ARBA" id="ARBA00022989"/>
    </source>
</evidence>
<evidence type="ECO:0000256" key="2">
    <source>
        <dbReference type="ARBA" id="ARBA00022448"/>
    </source>
</evidence>
<comment type="caution">
    <text evidence="11">The sequence shown here is derived from an EMBL/GenBank/DDBJ whole genome shotgun (WGS) entry which is preliminary data.</text>
</comment>
<evidence type="ECO:0000313" key="12">
    <source>
        <dbReference type="Proteomes" id="UP000019205"/>
    </source>
</evidence>
<comment type="subcellular location">
    <subcellularLocation>
        <location evidence="1">Cell membrane</location>
        <topology evidence="1">Multi-pass membrane protein</topology>
    </subcellularLocation>
</comment>
<evidence type="ECO:0000256" key="9">
    <source>
        <dbReference type="SAM" id="Phobius"/>
    </source>
</evidence>
<keyword evidence="2" id="KW-0813">Transport</keyword>
<evidence type="ECO:0000259" key="10">
    <source>
        <dbReference type="Pfam" id="PF03553"/>
    </source>
</evidence>
<feature type="transmembrane region" description="Helical" evidence="9">
    <location>
        <begin position="483"/>
        <end position="503"/>
    </location>
</feature>
<feature type="transmembrane region" description="Helical" evidence="9">
    <location>
        <begin position="271"/>
        <end position="289"/>
    </location>
</feature>
<dbReference type="STRING" id="314285.KT71_04025"/>
<evidence type="ECO:0000256" key="4">
    <source>
        <dbReference type="ARBA" id="ARBA00022475"/>
    </source>
</evidence>
<dbReference type="eggNOG" id="COG1757">
    <property type="taxonomic scope" value="Bacteria"/>
</dbReference>
<dbReference type="InterPro" id="IPR052180">
    <property type="entry name" value="NhaC_Na-H+_Antiporter"/>
</dbReference>
<feature type="transmembrane region" description="Helical" evidence="9">
    <location>
        <begin position="178"/>
        <end position="202"/>
    </location>
</feature>
<feature type="transmembrane region" description="Helical" evidence="9">
    <location>
        <begin position="364"/>
        <end position="382"/>
    </location>
</feature>
<proteinExistence type="inferred from homology"/>
<feature type="transmembrane region" description="Helical" evidence="9">
    <location>
        <begin position="71"/>
        <end position="90"/>
    </location>
</feature>
<keyword evidence="6 9" id="KW-1133">Transmembrane helix</keyword>
<gene>
    <name evidence="11" type="ORF">KT71_04025</name>
</gene>
<dbReference type="AlphaFoldDB" id="A4A8Q2"/>
<dbReference type="NCBIfam" id="TIGR00931">
    <property type="entry name" value="antiport_nhaC"/>
    <property type="match status" value="1"/>
</dbReference>
<protein>
    <submittedName>
        <fullName evidence="11">Transporter, NhaC family</fullName>
    </submittedName>
</protein>
<reference evidence="11 12" key="2">
    <citation type="journal article" date="2009" name="PLoS ONE">
        <title>The photosynthetic apparatus and its regulation in the aerobic gammaproteobacterium Congregibacter litoralis gen. nov., sp. nov.</title>
        <authorList>
            <person name="Spring S."/>
            <person name="Lunsdorf H."/>
            <person name="Fuchs B.M."/>
            <person name="Tindall B.J."/>
        </authorList>
    </citation>
    <scope>NUCLEOTIDE SEQUENCE [LARGE SCALE GENOMIC DNA]</scope>
    <source>
        <strain evidence="11">KT71</strain>
    </source>
</reference>
<sequence length="523" mass="54716">MSAESAFSQRSLYPRKFLRHPPRLSLAGKAVLSANRHSNERLTPALAAAPIVMLIAMLALSVFLFSSDASYGANQIALVLATGIAALVGQRTGIPWREAQEGIIDGIGVGLGPTLILLAVGMLIGTWILSGTVPTMIYYGVQILNPQIFYAASALICAIVAISVGSSWTVAGTLGIGLMGIAGSFDLSPAIAAGAIISGAYFGDKLSPMSDTTNLASAAAGVDLFDHIRHMLWTTVPSFALALLVFSLIGGGDASTPQEIEALQQSLQIEFSIGLHLLLPLALMLFLVYKRFPAYPAILISALAGGVFALIFQPEVVQRMAGDDSLGKGLAMVKGVWVALFAGYEANSGNEFLDALLSKGGMSSMLNTVWLIVVALGFGGILERTGILNYWLRHALRMVKGTGSLVATTVATCVSTNILAADQFMAVALPGRMYRDAYKEYGLSPLNLSRTLEDSATITSALIPWNTCGAYMSATLGVATLTYAPFAIFNIACPLVAIAYGFAGLAQKPLESPTDGGNAPAAA</sequence>
<keyword evidence="12" id="KW-1185">Reference proteome</keyword>
<dbReference type="EMBL" id="AAOA02000002">
    <property type="protein sequence ID" value="EAQ97444.2"/>
    <property type="molecule type" value="Genomic_DNA"/>
</dbReference>
<feature type="transmembrane region" description="Helical" evidence="9">
    <location>
        <begin position="403"/>
        <end position="421"/>
    </location>
</feature>
<evidence type="ECO:0000256" key="8">
    <source>
        <dbReference type="ARBA" id="ARBA00038435"/>
    </source>
</evidence>
<accession>A4A8Q2</accession>
<dbReference type="Pfam" id="PF03553">
    <property type="entry name" value="Na_H_antiporter"/>
    <property type="match status" value="1"/>
</dbReference>
<evidence type="ECO:0000256" key="5">
    <source>
        <dbReference type="ARBA" id="ARBA00022692"/>
    </source>
</evidence>
<dbReference type="GO" id="GO:0015297">
    <property type="term" value="F:antiporter activity"/>
    <property type="evidence" value="ECO:0007669"/>
    <property type="project" value="UniProtKB-KW"/>
</dbReference>
<name>A4A8Q2_9GAMM</name>
<feature type="transmembrane region" description="Helical" evidence="9">
    <location>
        <begin position="45"/>
        <end position="65"/>
    </location>
</feature>
<keyword evidence="3" id="KW-0050">Antiport</keyword>
<feature type="transmembrane region" description="Helical" evidence="9">
    <location>
        <begin position="295"/>
        <end position="313"/>
    </location>
</feature>
<dbReference type="InterPro" id="IPR018461">
    <property type="entry name" value="Na/H_Antiport_NhaC-like_C"/>
</dbReference>
<dbReference type="HOGENOM" id="CLU_033405_1_0_6"/>
<feature type="domain" description="Na+/H+ antiporter NhaC-like C-terminal" evidence="10">
    <location>
        <begin position="199"/>
        <end position="505"/>
    </location>
</feature>
<dbReference type="PANTHER" id="PTHR33451:SF3">
    <property type="entry name" value="MALATE-2H(+)_NA(+)-LACTATE ANTIPORTER"/>
    <property type="match status" value="1"/>
</dbReference>
<feature type="transmembrane region" description="Helical" evidence="9">
    <location>
        <begin position="102"/>
        <end position="128"/>
    </location>
</feature>
<evidence type="ECO:0000256" key="7">
    <source>
        <dbReference type="ARBA" id="ARBA00023136"/>
    </source>
</evidence>
<evidence type="ECO:0000256" key="1">
    <source>
        <dbReference type="ARBA" id="ARBA00004651"/>
    </source>
</evidence>
<keyword evidence="4" id="KW-1003">Cell membrane</keyword>
<evidence type="ECO:0000256" key="3">
    <source>
        <dbReference type="ARBA" id="ARBA00022449"/>
    </source>
</evidence>
<organism evidence="11 12">
    <name type="scientific">Congregibacter litoralis KT71</name>
    <dbReference type="NCBI Taxonomy" id="314285"/>
    <lineage>
        <taxon>Bacteria</taxon>
        <taxon>Pseudomonadati</taxon>
        <taxon>Pseudomonadota</taxon>
        <taxon>Gammaproteobacteria</taxon>
        <taxon>Cellvibrionales</taxon>
        <taxon>Halieaceae</taxon>
        <taxon>Congregibacter</taxon>
    </lineage>
</organism>
<feature type="transmembrane region" description="Helical" evidence="9">
    <location>
        <begin position="231"/>
        <end position="250"/>
    </location>
</feature>
<feature type="transmembrane region" description="Helical" evidence="9">
    <location>
        <begin position="148"/>
        <end position="171"/>
    </location>
</feature>
<reference evidence="11 12" key="1">
    <citation type="journal article" date="2007" name="Proc. Natl. Acad. Sci. U.S.A.">
        <title>Characterization of a marine gammaproteobacterium capable of aerobic anoxygenic photosynthesis.</title>
        <authorList>
            <person name="Fuchs B.M."/>
            <person name="Spring S."/>
            <person name="Teeling H."/>
            <person name="Quast C."/>
            <person name="Wulf J."/>
            <person name="Schattenhofer M."/>
            <person name="Yan S."/>
            <person name="Ferriera S."/>
            <person name="Johnson J."/>
            <person name="Glockner F.O."/>
            <person name="Amann R."/>
        </authorList>
    </citation>
    <scope>NUCLEOTIDE SEQUENCE [LARGE SCALE GENOMIC DNA]</scope>
    <source>
        <strain evidence="11">KT71</strain>
    </source>
</reference>
<keyword evidence="7 9" id="KW-0472">Membrane</keyword>
<dbReference type="Proteomes" id="UP000019205">
    <property type="component" value="Chromosome"/>
</dbReference>
<dbReference type="PANTHER" id="PTHR33451">
    <property type="entry name" value="MALATE-2H(+)/NA(+)-LACTATE ANTIPORTER"/>
    <property type="match status" value="1"/>
</dbReference>
<dbReference type="InterPro" id="IPR004770">
    <property type="entry name" value="Na/H_antiport_NhaC"/>
</dbReference>
<keyword evidence="5 9" id="KW-0812">Transmembrane</keyword>
<dbReference type="GO" id="GO:0005886">
    <property type="term" value="C:plasma membrane"/>
    <property type="evidence" value="ECO:0007669"/>
    <property type="project" value="UniProtKB-SubCell"/>
</dbReference>
<comment type="similarity">
    <text evidence="8">Belongs to the NhaC Na(+)/H(+) (TC 2.A.35) antiporter family.</text>
</comment>